<dbReference type="STRING" id="479433.Caci_8221"/>
<dbReference type="Proteomes" id="UP000000851">
    <property type="component" value="Chromosome"/>
</dbReference>
<name>C7QIZ4_CATAD</name>
<accession>C7QIZ4</accession>
<dbReference type="eggNOG" id="ENOG502ZFM2">
    <property type="taxonomic scope" value="Bacteria"/>
</dbReference>
<protein>
    <submittedName>
        <fullName evidence="1">Uncharacterized protein</fullName>
    </submittedName>
</protein>
<evidence type="ECO:0000313" key="2">
    <source>
        <dbReference type="Proteomes" id="UP000000851"/>
    </source>
</evidence>
<evidence type="ECO:0000313" key="1">
    <source>
        <dbReference type="EMBL" id="ACU77044.1"/>
    </source>
</evidence>
<dbReference type="HOGENOM" id="CLU_2011153_0_0_11"/>
<keyword evidence="2" id="KW-1185">Reference proteome</keyword>
<proteinExistence type="predicted"/>
<dbReference type="RefSeq" id="WP_015796769.1">
    <property type="nucleotide sequence ID" value="NC_013131.1"/>
</dbReference>
<sequence length="123" mass="12968">MSIEVQLGISFRVDGPESAEELAQSAGKVMEALLALEECNSELSDAGVAMDADQMIVEVELKASGASEPESIERALAAVRTAIHAAGHGTPDWQTSSRYATPDISVEGATGTFRRLQFTASVE</sequence>
<dbReference type="AlphaFoldDB" id="C7QIZ4"/>
<dbReference type="OrthoDB" id="3436764at2"/>
<reference evidence="1 2" key="1">
    <citation type="journal article" date="2009" name="Stand. Genomic Sci.">
        <title>Complete genome sequence of Catenulispora acidiphila type strain (ID 139908).</title>
        <authorList>
            <person name="Copeland A."/>
            <person name="Lapidus A."/>
            <person name="Glavina Del Rio T."/>
            <person name="Nolan M."/>
            <person name="Lucas S."/>
            <person name="Chen F."/>
            <person name="Tice H."/>
            <person name="Cheng J.F."/>
            <person name="Bruce D."/>
            <person name="Goodwin L."/>
            <person name="Pitluck S."/>
            <person name="Mikhailova N."/>
            <person name="Pati A."/>
            <person name="Ivanova N."/>
            <person name="Mavromatis K."/>
            <person name="Chen A."/>
            <person name="Palaniappan K."/>
            <person name="Chain P."/>
            <person name="Land M."/>
            <person name="Hauser L."/>
            <person name="Chang Y.J."/>
            <person name="Jeffries C.D."/>
            <person name="Chertkov O."/>
            <person name="Brettin T."/>
            <person name="Detter J.C."/>
            <person name="Han C."/>
            <person name="Ali Z."/>
            <person name="Tindall B.J."/>
            <person name="Goker M."/>
            <person name="Bristow J."/>
            <person name="Eisen J.A."/>
            <person name="Markowitz V."/>
            <person name="Hugenholtz P."/>
            <person name="Kyrpides N.C."/>
            <person name="Klenk H.P."/>
        </authorList>
    </citation>
    <scope>NUCLEOTIDE SEQUENCE [LARGE SCALE GENOMIC DNA]</scope>
    <source>
        <strain evidence="2">DSM 44928 / JCM 14897 / NBRC 102108 / NRRL B-24433 / ID139908</strain>
    </source>
</reference>
<dbReference type="KEGG" id="cai:Caci_8221"/>
<organism evidence="1 2">
    <name type="scientific">Catenulispora acidiphila (strain DSM 44928 / JCM 14897 / NBRC 102108 / NRRL B-24433 / ID139908)</name>
    <dbReference type="NCBI Taxonomy" id="479433"/>
    <lineage>
        <taxon>Bacteria</taxon>
        <taxon>Bacillati</taxon>
        <taxon>Actinomycetota</taxon>
        <taxon>Actinomycetes</taxon>
        <taxon>Catenulisporales</taxon>
        <taxon>Catenulisporaceae</taxon>
        <taxon>Catenulispora</taxon>
    </lineage>
</organism>
<gene>
    <name evidence="1" type="ordered locus">Caci_8221</name>
</gene>
<dbReference type="EMBL" id="CP001700">
    <property type="protein sequence ID" value="ACU77044.1"/>
    <property type="molecule type" value="Genomic_DNA"/>
</dbReference>
<dbReference type="InParanoid" id="C7QIZ4"/>